<accession>A0AAJ0CC59</accession>
<feature type="region of interest" description="Disordered" evidence="1">
    <location>
        <begin position="1"/>
        <end position="21"/>
    </location>
</feature>
<feature type="region of interest" description="Disordered" evidence="1">
    <location>
        <begin position="54"/>
        <end position="74"/>
    </location>
</feature>
<name>A0AAJ0CC59_9HYPO</name>
<comment type="caution">
    <text evidence="2">The sequence shown here is derived from an EMBL/GenBank/DDBJ whole genome shotgun (WGS) entry which is preliminary data.</text>
</comment>
<protein>
    <submittedName>
        <fullName evidence="2">Uncharacterized protein</fullName>
    </submittedName>
</protein>
<evidence type="ECO:0000256" key="1">
    <source>
        <dbReference type="SAM" id="MobiDB-lite"/>
    </source>
</evidence>
<dbReference type="AlphaFoldDB" id="A0AAJ0CC59"/>
<keyword evidence="3" id="KW-1185">Reference proteome</keyword>
<organism evidence="2 3">
    <name type="scientific">Conoideocrella luteorostrata</name>
    <dbReference type="NCBI Taxonomy" id="1105319"/>
    <lineage>
        <taxon>Eukaryota</taxon>
        <taxon>Fungi</taxon>
        <taxon>Dikarya</taxon>
        <taxon>Ascomycota</taxon>
        <taxon>Pezizomycotina</taxon>
        <taxon>Sordariomycetes</taxon>
        <taxon>Hypocreomycetidae</taxon>
        <taxon>Hypocreales</taxon>
        <taxon>Clavicipitaceae</taxon>
        <taxon>Conoideocrella</taxon>
    </lineage>
</organism>
<evidence type="ECO:0000313" key="3">
    <source>
        <dbReference type="Proteomes" id="UP001251528"/>
    </source>
</evidence>
<dbReference type="Proteomes" id="UP001251528">
    <property type="component" value="Unassembled WGS sequence"/>
</dbReference>
<gene>
    <name evidence="2" type="ORF">QQS21_012518</name>
</gene>
<dbReference type="EMBL" id="JASWJB010000550">
    <property type="protein sequence ID" value="KAK2589802.1"/>
    <property type="molecule type" value="Genomic_DNA"/>
</dbReference>
<evidence type="ECO:0000313" key="2">
    <source>
        <dbReference type="EMBL" id="KAK2589802.1"/>
    </source>
</evidence>
<sequence>MGGDEPPADGEPPSDSTTQPKALQEQLVNVADHGDIILSVTFITSDATLRRTRKAALASRKPSNSNNHDPAPAMTPRLTISYRVTLSALKHHSKYFANLLTNPSFREAQLIAAVHAHLASRNIKPGEAEAPDLPRILITDDDDATQCAGREHAFEDMLRLVHQKSIKTTRVTMSYVTTLAIIADRFDCTAAVSRALADMKFKWPLTSTKPYMDDSGRVTEVEKVLRQKVLVAWLLSQPMRLHQSSKELLMRGSRLWGQPYGYEEGHLCAAWWNLPEGIEEELQHRRECILNTISSIQSHFLALYSSRDRQCKLGYDSSAACDSFQFGQMLKFLLSKDLLFLVDFSPASVDRLPDISLLDVDELLSTLKQCPNYQVDKHHLNCGLRIRIDPILDYVKAMVSASVVSIPHADWTRRRADVSWVSSTQADTTYRGNRGDDVNDNDDDKRVFAFTRALANDQRLRYEGAIYADRMAKSLFTADGWNWTPEL</sequence>
<reference evidence="2" key="1">
    <citation type="submission" date="2023-06" db="EMBL/GenBank/DDBJ databases">
        <title>Conoideocrella luteorostrata (Hypocreales: Clavicipitaceae), a potential biocontrol fungus for elongate hemlock scale in United States Christmas tree production areas.</title>
        <authorList>
            <person name="Barrett H."/>
            <person name="Lovett B."/>
            <person name="Macias A.M."/>
            <person name="Stajich J.E."/>
            <person name="Kasson M.T."/>
        </authorList>
    </citation>
    <scope>NUCLEOTIDE SEQUENCE</scope>
    <source>
        <strain evidence="2">ARSEF 14590</strain>
    </source>
</reference>
<proteinExistence type="predicted"/>